<feature type="domain" description="Coenzyme Q-binding protein COQ10 START" evidence="2">
    <location>
        <begin position="10"/>
        <end position="130"/>
    </location>
</feature>
<evidence type="ECO:0000259" key="2">
    <source>
        <dbReference type="Pfam" id="PF03364"/>
    </source>
</evidence>
<keyword evidence="4" id="KW-1185">Reference proteome</keyword>
<dbReference type="SUPFAM" id="SSF55961">
    <property type="entry name" value="Bet v1-like"/>
    <property type="match status" value="1"/>
</dbReference>
<proteinExistence type="inferred from homology"/>
<accession>A0ABW4ZCS3</accession>
<gene>
    <name evidence="3" type="ORF">ACFSW8_11390</name>
</gene>
<dbReference type="CDD" id="cd07820">
    <property type="entry name" value="SRPBCC_3"/>
    <property type="match status" value="1"/>
</dbReference>
<dbReference type="InterPro" id="IPR005031">
    <property type="entry name" value="COQ10_START"/>
</dbReference>
<comment type="similarity">
    <text evidence="1">Belongs to the ribosome association toxin RatA family.</text>
</comment>
<dbReference type="Gene3D" id="3.30.530.20">
    <property type="match status" value="1"/>
</dbReference>
<dbReference type="EMBL" id="JBHUJB010000046">
    <property type="protein sequence ID" value="MFD2159505.1"/>
    <property type="molecule type" value="Genomic_DNA"/>
</dbReference>
<evidence type="ECO:0000256" key="1">
    <source>
        <dbReference type="ARBA" id="ARBA00008918"/>
    </source>
</evidence>
<evidence type="ECO:0000313" key="3">
    <source>
        <dbReference type="EMBL" id="MFD2159505.1"/>
    </source>
</evidence>
<organism evidence="3 4">
    <name type="scientific">Rubritalea tangerina</name>
    <dbReference type="NCBI Taxonomy" id="430798"/>
    <lineage>
        <taxon>Bacteria</taxon>
        <taxon>Pseudomonadati</taxon>
        <taxon>Verrucomicrobiota</taxon>
        <taxon>Verrucomicrobiia</taxon>
        <taxon>Verrucomicrobiales</taxon>
        <taxon>Rubritaleaceae</taxon>
        <taxon>Rubritalea</taxon>
    </lineage>
</organism>
<dbReference type="Proteomes" id="UP001597389">
    <property type="component" value="Unassembled WGS sequence"/>
</dbReference>
<comment type="caution">
    <text evidence="3">The sequence shown here is derived from an EMBL/GenBank/DDBJ whole genome shotgun (WGS) entry which is preliminary data.</text>
</comment>
<sequence>MDLFRREVELPVSAERVFAWHEEDGAFERLTPEWENVQVLERNGGIQDGGYVVVRVGVLGPIGFKARYEHSGYDYGKLFVDEQAYGPFRYWRHEHRFHELDGGRSILEDVIEYVAPPFSGWMVRHRLERLFEYRHRVTLEAMVG</sequence>
<dbReference type="Pfam" id="PF03364">
    <property type="entry name" value="Polyketide_cyc"/>
    <property type="match status" value="1"/>
</dbReference>
<name>A0ABW4ZCS3_9BACT</name>
<dbReference type="RefSeq" id="WP_377086261.1">
    <property type="nucleotide sequence ID" value="NZ_JBHSJL010000014.1"/>
</dbReference>
<evidence type="ECO:0000313" key="4">
    <source>
        <dbReference type="Proteomes" id="UP001597389"/>
    </source>
</evidence>
<protein>
    <submittedName>
        <fullName evidence="3">SRPBCC family protein</fullName>
    </submittedName>
</protein>
<reference evidence="4" key="1">
    <citation type="journal article" date="2019" name="Int. J. Syst. Evol. Microbiol.">
        <title>The Global Catalogue of Microorganisms (GCM) 10K type strain sequencing project: providing services to taxonomists for standard genome sequencing and annotation.</title>
        <authorList>
            <consortium name="The Broad Institute Genomics Platform"/>
            <consortium name="The Broad Institute Genome Sequencing Center for Infectious Disease"/>
            <person name="Wu L."/>
            <person name="Ma J."/>
        </authorList>
    </citation>
    <scope>NUCLEOTIDE SEQUENCE [LARGE SCALE GENOMIC DNA]</scope>
    <source>
        <strain evidence="4">CCUG 57942</strain>
    </source>
</reference>
<dbReference type="InterPro" id="IPR023393">
    <property type="entry name" value="START-like_dom_sf"/>
</dbReference>